<gene>
    <name evidence="1" type="ORF">BC938DRAFT_483384</name>
</gene>
<organism evidence="1 2">
    <name type="scientific">Jimgerdemannia flammicorona</name>
    <dbReference type="NCBI Taxonomy" id="994334"/>
    <lineage>
        <taxon>Eukaryota</taxon>
        <taxon>Fungi</taxon>
        <taxon>Fungi incertae sedis</taxon>
        <taxon>Mucoromycota</taxon>
        <taxon>Mucoromycotina</taxon>
        <taxon>Endogonomycetes</taxon>
        <taxon>Endogonales</taxon>
        <taxon>Endogonaceae</taxon>
        <taxon>Jimgerdemannia</taxon>
    </lineage>
</organism>
<dbReference type="Proteomes" id="UP000274822">
    <property type="component" value="Unassembled WGS sequence"/>
</dbReference>
<name>A0A433QC15_9FUNG</name>
<dbReference type="EMBL" id="RBNJ01008585">
    <property type="protein sequence ID" value="RUS27346.1"/>
    <property type="molecule type" value="Genomic_DNA"/>
</dbReference>
<dbReference type="AlphaFoldDB" id="A0A433QC15"/>
<protein>
    <submittedName>
        <fullName evidence="1">Uncharacterized protein</fullName>
    </submittedName>
</protein>
<proteinExistence type="predicted"/>
<reference evidence="1 2" key="1">
    <citation type="journal article" date="2018" name="New Phytol.">
        <title>Phylogenomics of Endogonaceae and evolution of mycorrhizas within Mucoromycota.</title>
        <authorList>
            <person name="Chang Y."/>
            <person name="Desiro A."/>
            <person name="Na H."/>
            <person name="Sandor L."/>
            <person name="Lipzen A."/>
            <person name="Clum A."/>
            <person name="Barry K."/>
            <person name="Grigoriev I.V."/>
            <person name="Martin F.M."/>
            <person name="Stajich J.E."/>
            <person name="Smith M.E."/>
            <person name="Bonito G."/>
            <person name="Spatafora J.W."/>
        </authorList>
    </citation>
    <scope>NUCLEOTIDE SEQUENCE [LARGE SCALE GENOMIC DNA]</scope>
    <source>
        <strain evidence="1 2">AD002</strain>
    </source>
</reference>
<evidence type="ECO:0000313" key="2">
    <source>
        <dbReference type="Proteomes" id="UP000274822"/>
    </source>
</evidence>
<sequence>MVELNKRVTKWVASNKSWWFCPIKFGSDEDAIPPASPQKQKQKRSWPTYKPALPPDRRWCKPLLQQAHVYGIFQQGLTGSLERKRARINVRGVPAHPKLTSDRWLDAENLQLALAVLVTDGLVDGAVDLGEHVEKFAGALPTDGVGVGALRLDGHMKVRVAQNLATPLFAVTMAQEPGVPVFREVRPHFVHPAFYIRLGVDVVLKNQG</sequence>
<evidence type="ECO:0000313" key="1">
    <source>
        <dbReference type="EMBL" id="RUS27346.1"/>
    </source>
</evidence>
<accession>A0A433QC15</accession>
<keyword evidence="2" id="KW-1185">Reference proteome</keyword>
<comment type="caution">
    <text evidence="1">The sequence shown here is derived from an EMBL/GenBank/DDBJ whole genome shotgun (WGS) entry which is preliminary data.</text>
</comment>